<gene>
    <name evidence="2" type="ORF">BST27_11945</name>
</gene>
<sequence length="72" mass="7519">MAITIPDVIGQNAKIAQNKLKALGFTDVELASATPKYQNVFVPANWTVVGVEPPPGTSVSAADTVVLKVTKP</sequence>
<name>A0A1E3SKC9_MYCIE</name>
<protein>
    <recommendedName>
        <fullName evidence="1">PASTA domain-containing protein</fullName>
    </recommendedName>
</protein>
<dbReference type="EMBL" id="MVHT01000027">
    <property type="protein sequence ID" value="ORB05784.1"/>
    <property type="molecule type" value="Genomic_DNA"/>
</dbReference>
<organism evidence="2 3">
    <name type="scientific">Mycobacterium intermedium</name>
    <dbReference type="NCBI Taxonomy" id="28445"/>
    <lineage>
        <taxon>Bacteria</taxon>
        <taxon>Bacillati</taxon>
        <taxon>Actinomycetota</taxon>
        <taxon>Actinomycetes</taxon>
        <taxon>Mycobacteriales</taxon>
        <taxon>Mycobacteriaceae</taxon>
        <taxon>Mycobacterium</taxon>
        <taxon>Mycobacterium simiae complex</taxon>
    </lineage>
</organism>
<dbReference type="InterPro" id="IPR005543">
    <property type="entry name" value="PASTA_dom"/>
</dbReference>
<dbReference type="CDD" id="cd06577">
    <property type="entry name" value="PASTA_pknB"/>
    <property type="match status" value="1"/>
</dbReference>
<evidence type="ECO:0000313" key="2">
    <source>
        <dbReference type="EMBL" id="ORB05784.1"/>
    </source>
</evidence>
<dbReference type="Gene3D" id="3.30.10.20">
    <property type="match status" value="1"/>
</dbReference>
<comment type="caution">
    <text evidence="2">The sequence shown here is derived from an EMBL/GenBank/DDBJ whole genome shotgun (WGS) entry which is preliminary data.</text>
</comment>
<dbReference type="STRING" id="28445.BHQ20_06205"/>
<dbReference type="RefSeq" id="WP_069418244.1">
    <property type="nucleotide sequence ID" value="NZ_CBCRZH010000022.1"/>
</dbReference>
<dbReference type="PROSITE" id="PS51178">
    <property type="entry name" value="PASTA"/>
    <property type="match status" value="1"/>
</dbReference>
<evidence type="ECO:0000259" key="1">
    <source>
        <dbReference type="PROSITE" id="PS51178"/>
    </source>
</evidence>
<reference evidence="2 3" key="1">
    <citation type="submission" date="2017-02" db="EMBL/GenBank/DDBJ databases">
        <title>The new phylogeny of genus Mycobacterium.</title>
        <authorList>
            <person name="Tortoli E."/>
            <person name="Trovato A."/>
            <person name="Cirillo D.M."/>
        </authorList>
    </citation>
    <scope>NUCLEOTIDE SEQUENCE [LARGE SCALE GENOMIC DNA]</scope>
    <source>
        <strain evidence="2 3">DSM 44049</strain>
    </source>
</reference>
<feature type="domain" description="PASTA" evidence="1">
    <location>
        <begin position="1"/>
        <end position="71"/>
    </location>
</feature>
<dbReference type="Pfam" id="PF03793">
    <property type="entry name" value="PASTA"/>
    <property type="match status" value="1"/>
</dbReference>
<dbReference type="Proteomes" id="UP000192739">
    <property type="component" value="Unassembled WGS sequence"/>
</dbReference>
<evidence type="ECO:0000313" key="3">
    <source>
        <dbReference type="Proteomes" id="UP000192739"/>
    </source>
</evidence>
<proteinExistence type="predicted"/>
<accession>A0A1E3SKC9</accession>
<keyword evidence="3" id="KW-1185">Reference proteome</keyword>
<dbReference type="AlphaFoldDB" id="A0A1E3SKC9"/>